<feature type="transmembrane region" description="Helical" evidence="2">
    <location>
        <begin position="391"/>
        <end position="415"/>
    </location>
</feature>
<evidence type="ECO:0008006" key="5">
    <source>
        <dbReference type="Google" id="ProtNLM"/>
    </source>
</evidence>
<evidence type="ECO:0000313" key="4">
    <source>
        <dbReference type="Proteomes" id="UP000520198"/>
    </source>
</evidence>
<dbReference type="GO" id="GO:0004713">
    <property type="term" value="F:protein tyrosine kinase activity"/>
    <property type="evidence" value="ECO:0007669"/>
    <property type="project" value="TreeGrafter"/>
</dbReference>
<dbReference type="AlphaFoldDB" id="A0A7Y6Q699"/>
<protein>
    <recommendedName>
        <fullName evidence="5">RkpR, polysaccharide export protein</fullName>
    </recommendedName>
</protein>
<dbReference type="PANTHER" id="PTHR32309:SF13">
    <property type="entry name" value="FERRIC ENTEROBACTIN TRANSPORT PROTEIN FEPE"/>
    <property type="match status" value="1"/>
</dbReference>
<comment type="caution">
    <text evidence="3">The sequence shown here is derived from an EMBL/GenBank/DDBJ whole genome shotgun (WGS) entry which is preliminary data.</text>
</comment>
<organism evidence="3 4">
    <name type="scientific">Ensifer oleiphilus</name>
    <dbReference type="NCBI Taxonomy" id="2742698"/>
    <lineage>
        <taxon>Bacteria</taxon>
        <taxon>Pseudomonadati</taxon>
        <taxon>Pseudomonadota</taxon>
        <taxon>Alphaproteobacteria</taxon>
        <taxon>Hyphomicrobiales</taxon>
        <taxon>Rhizobiaceae</taxon>
        <taxon>Sinorhizobium/Ensifer group</taxon>
        <taxon>Ensifer</taxon>
    </lineage>
</organism>
<evidence type="ECO:0000256" key="2">
    <source>
        <dbReference type="SAM" id="Phobius"/>
    </source>
</evidence>
<keyword evidence="2" id="KW-1133">Transmembrane helix</keyword>
<keyword evidence="4" id="KW-1185">Reference proteome</keyword>
<evidence type="ECO:0000313" key="3">
    <source>
        <dbReference type="EMBL" id="NVD39800.1"/>
    </source>
</evidence>
<proteinExistence type="predicted"/>
<dbReference type="EMBL" id="JABWDU010000003">
    <property type="protein sequence ID" value="NVD39800.1"/>
    <property type="molecule type" value="Genomic_DNA"/>
</dbReference>
<keyword evidence="2" id="KW-0812">Transmembrane</keyword>
<dbReference type="InterPro" id="IPR050445">
    <property type="entry name" value="Bact_polysacc_biosynth/exp"/>
</dbReference>
<evidence type="ECO:0000256" key="1">
    <source>
        <dbReference type="SAM" id="Coils"/>
    </source>
</evidence>
<sequence>MASVAEKTNTAMSEGAAQTANAISIELRRAARKARTPRPVTSGGGGFRARQSDRYFYALIALNFVLFFALPVSLATIYYGFVAANQYVSEARFAVRAGQDMSIAGLSKMSGISALVDTGQARDGLIIADYVESRALVDVLSPQFDLPGIFSKAGADLIASFDPSDSIEDFVDYWKDQVDISVDRNSGLISIKLRAFTAEDSLALTEAVVKASERMVNKLTRRNETDSLVRAEEEVETKKGQLSKAVSELRDARNKAGVLDIETAATGYSELITELRLELSKLETVISTTATDAPQLASLTSRASSLRAQIESYEGAIAGGGRSTSVQGSNLAELATGIQQKDTEVSIARSEYASAVAAYEQARLTLERQRSYLLTYIEPQLAEEALYPRRFLMWISVFGTSLLISATVAGLSIVVRDHMAS</sequence>
<gene>
    <name evidence="3" type="ORF">HT585_13110</name>
</gene>
<feature type="transmembrane region" description="Helical" evidence="2">
    <location>
        <begin position="55"/>
        <end position="81"/>
    </location>
</feature>
<dbReference type="RefSeq" id="WP_176353365.1">
    <property type="nucleotide sequence ID" value="NZ_JABWDU010000003.1"/>
</dbReference>
<dbReference type="PANTHER" id="PTHR32309">
    <property type="entry name" value="TYROSINE-PROTEIN KINASE"/>
    <property type="match status" value="1"/>
</dbReference>
<name>A0A7Y6Q699_9HYPH</name>
<accession>A0A7Y6Q699</accession>
<reference evidence="3 4" key="1">
    <citation type="submission" date="2020-06" db="EMBL/GenBank/DDBJ databases">
        <authorList>
            <person name="Grouzdev D.S."/>
        </authorList>
    </citation>
    <scope>NUCLEOTIDE SEQUENCE [LARGE SCALE GENOMIC DNA]</scope>
    <source>
        <strain evidence="3 4">HO-A22</strain>
    </source>
</reference>
<keyword evidence="2" id="KW-0472">Membrane</keyword>
<feature type="coiled-coil region" evidence="1">
    <location>
        <begin position="228"/>
        <end position="255"/>
    </location>
</feature>
<dbReference type="GO" id="GO:0005886">
    <property type="term" value="C:plasma membrane"/>
    <property type="evidence" value="ECO:0007669"/>
    <property type="project" value="TreeGrafter"/>
</dbReference>
<keyword evidence="1" id="KW-0175">Coiled coil</keyword>
<dbReference type="Proteomes" id="UP000520198">
    <property type="component" value="Unassembled WGS sequence"/>
</dbReference>